<dbReference type="PANTHER" id="PTHR47020:SF1">
    <property type="entry name" value="HILLARIN"/>
    <property type="match status" value="1"/>
</dbReference>
<comment type="caution">
    <text evidence="2">The sequence shown here is derived from an EMBL/GenBank/DDBJ whole genome shotgun (WGS) entry which is preliminary data.</text>
</comment>
<dbReference type="InterPro" id="IPR053041">
    <property type="entry name" value="Transglut-like_Superfamily_Mod"/>
</dbReference>
<feature type="domain" description="KY-like immunoglobulin-like" evidence="1">
    <location>
        <begin position="12"/>
        <end position="128"/>
    </location>
</feature>
<dbReference type="EMBL" id="JACVVK020000001">
    <property type="protein sequence ID" value="KAK7508599.1"/>
    <property type="molecule type" value="Genomic_DNA"/>
</dbReference>
<evidence type="ECO:0000259" key="1">
    <source>
        <dbReference type="Pfam" id="PF23265"/>
    </source>
</evidence>
<dbReference type="Proteomes" id="UP001519460">
    <property type="component" value="Unassembled WGS sequence"/>
</dbReference>
<name>A0ABD0MBK0_9CAEN</name>
<reference evidence="2 3" key="1">
    <citation type="journal article" date="2023" name="Sci. Data">
        <title>Genome assembly of the Korean intertidal mud-creeper Batillaria attramentaria.</title>
        <authorList>
            <person name="Patra A.K."/>
            <person name="Ho P.T."/>
            <person name="Jun S."/>
            <person name="Lee S.J."/>
            <person name="Kim Y."/>
            <person name="Won Y.J."/>
        </authorList>
    </citation>
    <scope>NUCLEOTIDE SEQUENCE [LARGE SCALE GENOMIC DNA]</scope>
    <source>
        <strain evidence="2">Wonlab-2016</strain>
    </source>
</reference>
<gene>
    <name evidence="2" type="ORF">BaRGS_00000165</name>
</gene>
<protein>
    <recommendedName>
        <fullName evidence="1">KY-like immunoglobulin-like domain-containing protein</fullName>
    </recommendedName>
</protein>
<keyword evidence="3" id="KW-1185">Reference proteome</keyword>
<dbReference type="Pfam" id="PF23265">
    <property type="entry name" value="Ig-like_KY"/>
    <property type="match status" value="1"/>
</dbReference>
<dbReference type="AlphaFoldDB" id="A0ABD0MBK0"/>
<evidence type="ECO:0000313" key="3">
    <source>
        <dbReference type="Proteomes" id="UP001519460"/>
    </source>
</evidence>
<dbReference type="InterPro" id="IPR056564">
    <property type="entry name" value="Ig-like_KY"/>
</dbReference>
<sequence length="224" mass="25283">MAEAVPLPKLTEGYLGKQAKFDEYGLINVSHPDPVIYMAEDQSEVEIIIGTSSPTRVTTKMLSYERKQECNDYALVRCLGPNYCFLIRPPLPGFYKFQIYALPQGEAGPSFIGVYNYIIYCPRAENVSALPKQYPMWKDGCYLTEPVDIPKGFRGDVRFKLQIPKARDVQIKVGEDWTQLTQVEPGVFEGTVDLSQSNYPIGTKAKVNVKFAGNKFNTLLEYTI</sequence>
<dbReference type="PANTHER" id="PTHR47020">
    <property type="entry name" value="HILLARIN"/>
    <property type="match status" value="1"/>
</dbReference>
<organism evidence="2 3">
    <name type="scientific">Batillaria attramentaria</name>
    <dbReference type="NCBI Taxonomy" id="370345"/>
    <lineage>
        <taxon>Eukaryota</taxon>
        <taxon>Metazoa</taxon>
        <taxon>Spiralia</taxon>
        <taxon>Lophotrochozoa</taxon>
        <taxon>Mollusca</taxon>
        <taxon>Gastropoda</taxon>
        <taxon>Caenogastropoda</taxon>
        <taxon>Sorbeoconcha</taxon>
        <taxon>Cerithioidea</taxon>
        <taxon>Batillariidae</taxon>
        <taxon>Batillaria</taxon>
    </lineage>
</organism>
<evidence type="ECO:0000313" key="2">
    <source>
        <dbReference type="EMBL" id="KAK7508599.1"/>
    </source>
</evidence>
<accession>A0ABD0MBK0</accession>
<proteinExistence type="predicted"/>